<protein>
    <recommendedName>
        <fullName evidence="14">Integrin beta</fullName>
    </recommendedName>
</protein>
<dbReference type="Gene3D" id="2.170.300.10">
    <property type="entry name" value="Tie2 ligand-binding domain superfamily"/>
    <property type="match status" value="1"/>
</dbReference>
<gene>
    <name evidence="19" type="ORF">L9F63_012853</name>
</gene>
<dbReference type="InterPro" id="IPR014836">
    <property type="entry name" value="Integrin_bsu_cyt_dom"/>
</dbReference>
<keyword evidence="7" id="KW-0677">Repeat</keyword>
<dbReference type="GO" id="GO:0005925">
    <property type="term" value="C:focal adhesion"/>
    <property type="evidence" value="ECO:0007669"/>
    <property type="project" value="TreeGrafter"/>
</dbReference>
<dbReference type="InterPro" id="IPR057243">
    <property type="entry name" value="Integrin_I-EGF_CS"/>
</dbReference>
<dbReference type="FunFam" id="1.20.5.100:FF:000002">
    <property type="entry name" value="Integrin beta"/>
    <property type="match status" value="1"/>
</dbReference>
<reference evidence="19" key="1">
    <citation type="journal article" date="2023" name="IScience">
        <title>Live-bearing cockroach genome reveals convergent evolutionary mechanisms linked to viviparity in insects and beyond.</title>
        <authorList>
            <person name="Fouks B."/>
            <person name="Harrison M.C."/>
            <person name="Mikhailova A.A."/>
            <person name="Marchal E."/>
            <person name="English S."/>
            <person name="Carruthers M."/>
            <person name="Jennings E.C."/>
            <person name="Chiamaka E.L."/>
            <person name="Frigard R.A."/>
            <person name="Pippel M."/>
            <person name="Attardo G.M."/>
            <person name="Benoit J.B."/>
            <person name="Bornberg-Bauer E."/>
            <person name="Tobe S.S."/>
        </authorList>
    </citation>
    <scope>NUCLEOTIDE SEQUENCE</scope>
    <source>
        <strain evidence="19">Stay&amp;Tobe</strain>
    </source>
</reference>
<evidence type="ECO:0000256" key="11">
    <source>
        <dbReference type="ARBA" id="ARBA00023136"/>
    </source>
</evidence>
<keyword evidence="4" id="KW-0245">EGF-like domain</keyword>
<evidence type="ECO:0000259" key="17">
    <source>
        <dbReference type="SMART" id="SM01241"/>
    </source>
</evidence>
<keyword evidence="6" id="KW-0732">Signal</keyword>
<evidence type="ECO:0000256" key="3">
    <source>
        <dbReference type="ARBA" id="ARBA00022475"/>
    </source>
</evidence>
<dbReference type="SUPFAM" id="SSF57196">
    <property type="entry name" value="EGF/Laminin"/>
    <property type="match status" value="1"/>
</dbReference>
<evidence type="ECO:0000259" key="16">
    <source>
        <dbReference type="SMART" id="SM00187"/>
    </source>
</evidence>
<dbReference type="PRINTS" id="PR01186">
    <property type="entry name" value="INTEGRINB"/>
</dbReference>
<dbReference type="GO" id="GO:0016477">
    <property type="term" value="P:cell migration"/>
    <property type="evidence" value="ECO:0007669"/>
    <property type="project" value="TreeGrafter"/>
</dbReference>
<evidence type="ECO:0000256" key="1">
    <source>
        <dbReference type="ARBA" id="ARBA00004251"/>
    </source>
</evidence>
<dbReference type="GO" id="GO:0005178">
    <property type="term" value="F:integrin binding"/>
    <property type="evidence" value="ECO:0007669"/>
    <property type="project" value="TreeGrafter"/>
</dbReference>
<dbReference type="InterPro" id="IPR015812">
    <property type="entry name" value="Integrin_bsu"/>
</dbReference>
<keyword evidence="10 14" id="KW-0401">Integrin</keyword>
<evidence type="ECO:0000256" key="4">
    <source>
        <dbReference type="ARBA" id="ARBA00022536"/>
    </source>
</evidence>
<dbReference type="SUPFAM" id="SSF53300">
    <property type="entry name" value="vWA-like"/>
    <property type="match status" value="1"/>
</dbReference>
<evidence type="ECO:0000256" key="15">
    <source>
        <dbReference type="SAM" id="Phobius"/>
    </source>
</evidence>
<dbReference type="SMART" id="SM01242">
    <property type="entry name" value="Integrin_B_tail"/>
    <property type="match status" value="1"/>
</dbReference>
<dbReference type="AlphaFoldDB" id="A0AAD8EMB0"/>
<dbReference type="Pfam" id="PF08725">
    <property type="entry name" value="Integrin_b_cyt"/>
    <property type="match status" value="1"/>
</dbReference>
<evidence type="ECO:0000256" key="2">
    <source>
        <dbReference type="ARBA" id="ARBA00007449"/>
    </source>
</evidence>
<dbReference type="InterPro" id="IPR013111">
    <property type="entry name" value="EGF_extracell"/>
</dbReference>
<dbReference type="FunFam" id="2.10.25.10:FF:000036">
    <property type="entry name" value="Integrin beta"/>
    <property type="match status" value="1"/>
</dbReference>
<dbReference type="SMART" id="SM00187">
    <property type="entry name" value="INB"/>
    <property type="match status" value="1"/>
</dbReference>
<dbReference type="InterPro" id="IPR002369">
    <property type="entry name" value="Integrin_bsu_VWA"/>
</dbReference>
<keyword evidence="8 14" id="KW-0130">Cell adhesion</keyword>
<dbReference type="InterPro" id="IPR032695">
    <property type="entry name" value="Integrin_dom_sf"/>
</dbReference>
<name>A0AAD8EMB0_DIPPU</name>
<dbReference type="PANTHER" id="PTHR10082:SF60">
    <property type="entry name" value="INTEGRIN BETA-PS"/>
    <property type="match status" value="1"/>
</dbReference>
<evidence type="ECO:0000256" key="9">
    <source>
        <dbReference type="ARBA" id="ARBA00022989"/>
    </source>
</evidence>
<evidence type="ECO:0000256" key="5">
    <source>
        <dbReference type="ARBA" id="ARBA00022692"/>
    </source>
</evidence>
<keyword evidence="11 15" id="KW-0472">Membrane</keyword>
<evidence type="ECO:0000256" key="12">
    <source>
        <dbReference type="ARBA" id="ARBA00023157"/>
    </source>
</evidence>
<dbReference type="Pfam" id="PF07974">
    <property type="entry name" value="EGF_2"/>
    <property type="match status" value="3"/>
</dbReference>
<feature type="domain" description="Integrin beta subunit cytoplasmic" evidence="17">
    <location>
        <begin position="638"/>
        <end position="684"/>
    </location>
</feature>
<dbReference type="PROSITE" id="PS00243">
    <property type="entry name" value="I_EGF_1"/>
    <property type="match status" value="1"/>
</dbReference>
<evidence type="ECO:0000313" key="19">
    <source>
        <dbReference type="EMBL" id="KAJ9595960.1"/>
    </source>
</evidence>
<reference evidence="19" key="2">
    <citation type="submission" date="2023-05" db="EMBL/GenBank/DDBJ databases">
        <authorList>
            <person name="Fouks B."/>
        </authorList>
    </citation>
    <scope>NUCLEOTIDE SEQUENCE</scope>
    <source>
        <strain evidence="19">Stay&amp;Tobe</strain>
        <tissue evidence="19">Testes</tissue>
    </source>
</reference>
<dbReference type="InterPro" id="IPR012896">
    <property type="entry name" value="Integrin_bsu_tail"/>
</dbReference>
<dbReference type="GO" id="GO:0007229">
    <property type="term" value="P:integrin-mediated signaling pathway"/>
    <property type="evidence" value="ECO:0007669"/>
    <property type="project" value="UniProtKB-KW"/>
</dbReference>
<dbReference type="Gene3D" id="3.40.50.410">
    <property type="entry name" value="von Willebrand factor, type A domain"/>
    <property type="match status" value="1"/>
</dbReference>
<keyword evidence="12" id="KW-1015">Disulfide bond</keyword>
<dbReference type="EMBL" id="JASPKZ010002301">
    <property type="protein sequence ID" value="KAJ9595960.1"/>
    <property type="molecule type" value="Genomic_DNA"/>
</dbReference>
<evidence type="ECO:0000259" key="18">
    <source>
        <dbReference type="SMART" id="SM01242"/>
    </source>
</evidence>
<keyword evidence="9 15" id="KW-1133">Transmembrane helix</keyword>
<dbReference type="SUPFAM" id="SSF69179">
    <property type="entry name" value="Integrin domains"/>
    <property type="match status" value="1"/>
</dbReference>
<keyword evidence="13" id="KW-0325">Glycoprotein</keyword>
<dbReference type="Gene3D" id="1.20.5.100">
    <property type="entry name" value="Cytochrome c1, transmembrane anchor, C-terminal"/>
    <property type="match status" value="1"/>
</dbReference>
<keyword evidence="3" id="KW-1003">Cell membrane</keyword>
<evidence type="ECO:0000256" key="8">
    <source>
        <dbReference type="ARBA" id="ARBA00022889"/>
    </source>
</evidence>
<evidence type="ECO:0000256" key="6">
    <source>
        <dbReference type="ARBA" id="ARBA00022729"/>
    </source>
</evidence>
<proteinExistence type="inferred from homology"/>
<evidence type="ECO:0000256" key="7">
    <source>
        <dbReference type="ARBA" id="ARBA00022737"/>
    </source>
</evidence>
<feature type="domain" description="Integrin beta subunit VWA" evidence="16">
    <location>
        <begin position="16"/>
        <end position="357"/>
    </location>
</feature>
<dbReference type="GO" id="GO:0033627">
    <property type="term" value="P:cell adhesion mediated by integrin"/>
    <property type="evidence" value="ECO:0007669"/>
    <property type="project" value="TreeGrafter"/>
</dbReference>
<feature type="domain" description="Integrin beta subunit tail" evidence="18">
    <location>
        <begin position="531"/>
        <end position="614"/>
    </location>
</feature>
<comment type="caution">
    <text evidence="19">The sequence shown here is derived from an EMBL/GenBank/DDBJ whole genome shotgun (WGS) entry which is preliminary data.</text>
</comment>
<dbReference type="Pfam" id="PF00362">
    <property type="entry name" value="Integrin_beta"/>
    <property type="match status" value="1"/>
</dbReference>
<evidence type="ECO:0000313" key="20">
    <source>
        <dbReference type="Proteomes" id="UP001233999"/>
    </source>
</evidence>
<feature type="transmembrane region" description="Helical" evidence="15">
    <location>
        <begin position="615"/>
        <end position="637"/>
    </location>
</feature>
<keyword evidence="20" id="KW-1185">Reference proteome</keyword>
<evidence type="ECO:0000256" key="13">
    <source>
        <dbReference type="ARBA" id="ARBA00023180"/>
    </source>
</evidence>
<organism evidence="19 20">
    <name type="scientific">Diploptera punctata</name>
    <name type="common">Pacific beetle cockroach</name>
    <dbReference type="NCBI Taxonomy" id="6984"/>
    <lineage>
        <taxon>Eukaryota</taxon>
        <taxon>Metazoa</taxon>
        <taxon>Ecdysozoa</taxon>
        <taxon>Arthropoda</taxon>
        <taxon>Hexapoda</taxon>
        <taxon>Insecta</taxon>
        <taxon>Pterygota</taxon>
        <taxon>Neoptera</taxon>
        <taxon>Polyneoptera</taxon>
        <taxon>Dictyoptera</taxon>
        <taxon>Blattodea</taxon>
        <taxon>Blaberoidea</taxon>
        <taxon>Blaberidae</taxon>
        <taxon>Diplopterinae</taxon>
        <taxon>Diploptera</taxon>
    </lineage>
</organism>
<keyword evidence="5 14" id="KW-0812">Transmembrane</keyword>
<comment type="similarity">
    <text evidence="2 14">Belongs to the integrin beta chain family.</text>
</comment>
<accession>A0AAD8EMB0</accession>
<dbReference type="GO" id="GO:0007157">
    <property type="term" value="P:heterophilic cell-cell adhesion via plasma membrane cell adhesion molecules"/>
    <property type="evidence" value="ECO:0007669"/>
    <property type="project" value="UniProtKB-ARBA"/>
</dbReference>
<dbReference type="Gene3D" id="2.10.25.10">
    <property type="entry name" value="Laminin"/>
    <property type="match status" value="1"/>
</dbReference>
<comment type="subcellular location">
    <subcellularLocation>
        <location evidence="1 14">Cell membrane</location>
        <topology evidence="1 14">Single-pass type I membrane protein</topology>
    </subcellularLocation>
</comment>
<dbReference type="GO" id="GO:0008305">
    <property type="term" value="C:integrin complex"/>
    <property type="evidence" value="ECO:0007669"/>
    <property type="project" value="TreeGrafter"/>
</dbReference>
<dbReference type="SMART" id="SM01241">
    <property type="entry name" value="Integrin_b_cyt"/>
    <property type="match status" value="1"/>
</dbReference>
<sequence length="684" mass="76520">MPDQRVRRAVKHSDSCLEDDENTIREFIVSVLSEHESDSNSSSSDECDSSPVSKIMLLQSKPVNSKASDVDLNEQGVSDSGGGVARWNTFETQQCEGKVNIVDECMKPYSYKHHLDLSEDDTRFTSEVKKAPLSKNIDSPEGTFDAIMQAIVCQDKIGWRENARHLLVVSTDASFHYAGDGKVNIRLPIPNDMQCHLDASGKFSHSLKFDYPSVSQINQVAMKHYVHVIFVVQNKLYTVYQHLTSGVYASSVLTLSDDSSNLLQLLTTEYEKITENVVLADSADPNYLTVTYNSTCSGYNSATHNCQVGKHEHVEYTIDIKAERCPENRSEWTQHFEIFNPKLKQRLLVAVNITCECACEVHHCRVHHRRRRVSHSGSYKCGVCDCDPGLHGSKCQCDIKSSAIEEIGCRAANSSSTEPVCSGNGHCECGVCECDNHFSGEFCQCNEHDCPRSGDMICSGHGSCDCGYCKCRTGWTGEDCGCPVSDVTCMSPETGLICSGHGVCECGMCKCHEPYRGDSCSQCFTCQGEKCELYKEYIHHDMFQVECSSEDKCRNPGIIIVPVDHIDVSEQNRESGVEVCQFLDDDDCYFYFRYYNTNNTVHVQRTKVCREGVNLQALILGLIAAIVACGVLLLVAWKVITTIHDRKEFAKFEKERSMAKWDTGENPLYRKATSTFRNPTFHVD</sequence>
<dbReference type="InterPro" id="IPR036465">
    <property type="entry name" value="vWFA_dom_sf"/>
</dbReference>
<evidence type="ECO:0000256" key="10">
    <source>
        <dbReference type="ARBA" id="ARBA00023037"/>
    </source>
</evidence>
<dbReference type="Proteomes" id="UP001233999">
    <property type="component" value="Unassembled WGS sequence"/>
</dbReference>
<dbReference type="GO" id="GO:0007160">
    <property type="term" value="P:cell-matrix adhesion"/>
    <property type="evidence" value="ECO:0007669"/>
    <property type="project" value="TreeGrafter"/>
</dbReference>
<dbReference type="GO" id="GO:0009986">
    <property type="term" value="C:cell surface"/>
    <property type="evidence" value="ECO:0007669"/>
    <property type="project" value="TreeGrafter"/>
</dbReference>
<evidence type="ECO:0000256" key="14">
    <source>
        <dbReference type="RuleBase" id="RU000633"/>
    </source>
</evidence>
<dbReference type="PANTHER" id="PTHR10082">
    <property type="entry name" value="INTEGRIN BETA SUBUNIT"/>
    <property type="match status" value="1"/>
</dbReference>